<organism evidence="3">
    <name type="scientific">Lamprotornis superbus</name>
    <dbReference type="NCBI Taxonomy" id="245042"/>
    <lineage>
        <taxon>Eukaryota</taxon>
        <taxon>Metazoa</taxon>
        <taxon>Chordata</taxon>
        <taxon>Craniata</taxon>
        <taxon>Vertebrata</taxon>
        <taxon>Euteleostomi</taxon>
        <taxon>Archelosauria</taxon>
        <taxon>Archosauria</taxon>
        <taxon>Dinosauria</taxon>
        <taxon>Saurischia</taxon>
        <taxon>Theropoda</taxon>
        <taxon>Coelurosauria</taxon>
        <taxon>Aves</taxon>
        <taxon>Neognathae</taxon>
        <taxon>Neoaves</taxon>
        <taxon>Telluraves</taxon>
        <taxon>Australaves</taxon>
        <taxon>Passeriformes</taxon>
        <taxon>Sturnidae</taxon>
        <taxon>Lamprotornis</taxon>
    </lineage>
</organism>
<dbReference type="GO" id="GO:0005737">
    <property type="term" value="C:cytoplasm"/>
    <property type="evidence" value="ECO:0007669"/>
    <property type="project" value="TreeGrafter"/>
</dbReference>
<evidence type="ECO:0000313" key="4">
    <source>
        <dbReference type="EMBL" id="KAI1241467.1"/>
    </source>
</evidence>
<reference evidence="3" key="1">
    <citation type="submission" date="2020-10" db="EMBL/GenBank/DDBJ databases">
        <title>Feather gene expression reveals the developmental basis of iridescence in African starlings.</title>
        <authorList>
            <person name="Rubenstein D.R."/>
        </authorList>
    </citation>
    <scope>NUCLEOTIDE SEQUENCE</scope>
    <source>
        <strain evidence="3">SS15</strain>
        <tissue evidence="3">Liver</tissue>
    </source>
</reference>
<keyword evidence="5" id="KW-1185">Reference proteome</keyword>
<proteinExistence type="inferred from homology"/>
<gene>
    <name evidence="4" type="ORF">IHE44_0004940</name>
    <name evidence="3" type="ORF">IHE44_014331</name>
</gene>
<dbReference type="OrthoDB" id="9944346at2759"/>
<dbReference type="PANTHER" id="PTHR15359:SF7">
    <property type="entry name" value="CALMODULIN REGULATOR PROTEIN PCP4"/>
    <property type="match status" value="1"/>
</dbReference>
<evidence type="ECO:0000256" key="2">
    <source>
        <dbReference type="SAM" id="MobiDB-lite"/>
    </source>
</evidence>
<evidence type="ECO:0000313" key="5">
    <source>
        <dbReference type="Proteomes" id="UP000618051"/>
    </source>
</evidence>
<dbReference type="PANTHER" id="PTHR15359">
    <property type="entry name" value="IG-LIKE DOMAIN-CONTAINING PROTEIN"/>
    <property type="match status" value="1"/>
</dbReference>
<protein>
    <recommendedName>
        <fullName evidence="6">Purkinje cell protein 4</fullName>
    </recommendedName>
</protein>
<name>A0A835NQW4_9PASS</name>
<dbReference type="InterPro" id="IPR052142">
    <property type="entry name" value="Calmodulin_Regulator_PCP4-like"/>
</dbReference>
<evidence type="ECO:0000256" key="1">
    <source>
        <dbReference type="ARBA" id="ARBA00038017"/>
    </source>
</evidence>
<dbReference type="AlphaFoldDB" id="A0A835NQW4"/>
<evidence type="ECO:0000313" key="3">
    <source>
        <dbReference type="EMBL" id="KAG0119440.1"/>
    </source>
</evidence>
<feature type="region of interest" description="Disordered" evidence="2">
    <location>
        <begin position="1"/>
        <end position="68"/>
    </location>
</feature>
<evidence type="ECO:0008006" key="6">
    <source>
        <dbReference type="Google" id="ProtNLM"/>
    </source>
</evidence>
<dbReference type="GO" id="GO:0005509">
    <property type="term" value="F:calcium ion binding"/>
    <property type="evidence" value="ECO:0007669"/>
    <property type="project" value="TreeGrafter"/>
</dbReference>
<reference evidence="4" key="3">
    <citation type="submission" date="2022-01" db="EMBL/GenBank/DDBJ databases">
        <authorList>
            <person name="Rubenstein D.R."/>
        </authorList>
    </citation>
    <scope>NUCLEOTIDE SEQUENCE</scope>
    <source>
        <strain evidence="4">SS15</strain>
        <tissue evidence="4">Liver</tissue>
    </source>
</reference>
<comment type="similarity">
    <text evidence="1">Belongs to the PCP4 family.</text>
</comment>
<dbReference type="EMBL" id="JADDUC010000086">
    <property type="protein sequence ID" value="KAG0119440.1"/>
    <property type="molecule type" value="Genomic_DNA"/>
</dbReference>
<dbReference type="Proteomes" id="UP000618051">
    <property type="component" value="Unassembled WGS sequence"/>
</dbReference>
<dbReference type="EMBL" id="JADDUC020000002">
    <property type="protein sequence ID" value="KAI1241467.1"/>
    <property type="molecule type" value="Genomic_DNA"/>
</dbReference>
<sequence>MPATVTLLPRLAERQGTGATNGKDKTSGENVEDDGHKKSHFTISQTRFKQGPGEESPGRRETHLHYPSSVCHGSRGAVADHGDSILMLIVSSGKGVQVFFQLQQCKMMGDWESSSLDAASGSPAGMSGACDGQKKVQEEFDIDMDAPETERAAVAIQSQFRKFQKKKAGSWQNYIPW</sequence>
<dbReference type="GO" id="GO:0005516">
    <property type="term" value="F:calmodulin binding"/>
    <property type="evidence" value="ECO:0007669"/>
    <property type="project" value="TreeGrafter"/>
</dbReference>
<reference evidence="4 5" key="2">
    <citation type="journal article" date="2021" name="J. Hered.">
        <title>Feather Gene Expression Elucidates the Developmental Basis of Plumage Iridescence in African Starlings.</title>
        <authorList>
            <person name="Rubenstein D.R."/>
            <person name="Corvelo A."/>
            <person name="MacManes M.D."/>
            <person name="Maia R."/>
            <person name="Narzisi G."/>
            <person name="Rousaki A."/>
            <person name="Vandenabeele P."/>
            <person name="Shawkey M.D."/>
            <person name="Solomon J."/>
        </authorList>
    </citation>
    <scope>NUCLEOTIDE SEQUENCE [LARGE SCALE GENOMIC DNA]</scope>
    <source>
        <strain evidence="4">SS15</strain>
    </source>
</reference>
<comment type="caution">
    <text evidence="3">The sequence shown here is derived from an EMBL/GenBank/DDBJ whole genome shotgun (WGS) entry which is preliminary data.</text>
</comment>
<accession>A0A835NQW4</accession>